<evidence type="ECO:0000313" key="3">
    <source>
        <dbReference type="EMBL" id="KYQ94402.1"/>
    </source>
</evidence>
<dbReference type="GO" id="GO:0043130">
    <property type="term" value="F:ubiquitin binding"/>
    <property type="evidence" value="ECO:0007669"/>
    <property type="project" value="InterPro"/>
</dbReference>
<dbReference type="InterPro" id="IPR003892">
    <property type="entry name" value="CUE"/>
</dbReference>
<protein>
    <submittedName>
        <fullName evidence="3">Ubiquitin system component Cue domain containing protein</fullName>
    </submittedName>
</protein>
<dbReference type="FunCoup" id="A0A151ZK79">
    <property type="interactions" value="343"/>
</dbReference>
<dbReference type="OrthoDB" id="20708at2759"/>
<dbReference type="STRING" id="361077.A0A151ZK79"/>
<sequence length="333" mass="39876">MSFFSRTISPHEKEKRIESVLAMFPLLSRDHFLYSTMDRYNWDLNQAVDSLRRRHEYLEQEQRNIERRFEENRLKREREQREIELIGKLRDIFGSKYTHDQYQRAIVNHRLNLEETVQYFMSEIDRQQRQDEISRRNRLEEEDRRRRQRERDEQLRQERNRDRINDLLLELKYQPEDTKREIYNSRIFKDVVKDFKNVMEPYSPPPQAIPQPVYVISPQPQPHQPNLYPTHLNNNNNPFLPLPHPTPNPLAFDPIPLQPKPMTTMIPTQPPKNPFENLVLPPPNNSQISSALFKELKSMFPCVTDNEINAILISSEGNITVAIQNLLDLSSKR</sequence>
<dbReference type="SMART" id="SM00546">
    <property type="entry name" value="CUE"/>
    <property type="match status" value="1"/>
</dbReference>
<dbReference type="CDD" id="cd14279">
    <property type="entry name" value="CUE"/>
    <property type="match status" value="1"/>
</dbReference>
<accession>A0A151ZK79</accession>
<dbReference type="InParanoid" id="A0A151ZK79"/>
<dbReference type="EMBL" id="LODT01000022">
    <property type="protein sequence ID" value="KYQ94402.1"/>
    <property type="molecule type" value="Genomic_DNA"/>
</dbReference>
<dbReference type="PROSITE" id="PS51140">
    <property type="entry name" value="CUE"/>
    <property type="match status" value="1"/>
</dbReference>
<dbReference type="SUPFAM" id="SSF46934">
    <property type="entry name" value="UBA-like"/>
    <property type="match status" value="1"/>
</dbReference>
<keyword evidence="4" id="KW-1185">Reference proteome</keyword>
<comment type="caution">
    <text evidence="3">The sequence shown here is derived from an EMBL/GenBank/DDBJ whole genome shotgun (WGS) entry which is preliminary data.</text>
</comment>
<gene>
    <name evidence="3" type="ORF">DLAC_04699</name>
</gene>
<name>A0A151ZK79_TIELA</name>
<dbReference type="AlphaFoldDB" id="A0A151ZK79"/>
<evidence type="ECO:0000313" key="4">
    <source>
        <dbReference type="Proteomes" id="UP000076078"/>
    </source>
</evidence>
<feature type="coiled-coil region" evidence="1">
    <location>
        <begin position="41"/>
        <end position="68"/>
    </location>
</feature>
<reference evidence="3 4" key="1">
    <citation type="submission" date="2015-12" db="EMBL/GenBank/DDBJ databases">
        <title>Dictyostelia acquired genes for synthesis and detection of signals that induce cell-type specialization by lateral gene transfer from prokaryotes.</title>
        <authorList>
            <person name="Gloeckner G."/>
            <person name="Schaap P."/>
        </authorList>
    </citation>
    <scope>NUCLEOTIDE SEQUENCE [LARGE SCALE GENOMIC DNA]</scope>
    <source>
        <strain evidence="3 4">TK</strain>
    </source>
</reference>
<proteinExistence type="predicted"/>
<dbReference type="Gene3D" id="1.10.8.10">
    <property type="entry name" value="DNA helicase RuvA subunit, C-terminal domain"/>
    <property type="match status" value="1"/>
</dbReference>
<dbReference type="Pfam" id="PF02845">
    <property type="entry name" value="CUE"/>
    <property type="match status" value="1"/>
</dbReference>
<dbReference type="InterPro" id="IPR009060">
    <property type="entry name" value="UBA-like_sf"/>
</dbReference>
<keyword evidence="1" id="KW-0175">Coiled coil</keyword>
<evidence type="ECO:0000256" key="1">
    <source>
        <dbReference type="SAM" id="Coils"/>
    </source>
</evidence>
<organism evidence="3 4">
    <name type="scientific">Tieghemostelium lacteum</name>
    <name type="common">Slime mold</name>
    <name type="synonym">Dictyostelium lacteum</name>
    <dbReference type="NCBI Taxonomy" id="361077"/>
    <lineage>
        <taxon>Eukaryota</taxon>
        <taxon>Amoebozoa</taxon>
        <taxon>Evosea</taxon>
        <taxon>Eumycetozoa</taxon>
        <taxon>Dictyostelia</taxon>
        <taxon>Dictyosteliales</taxon>
        <taxon>Raperosteliaceae</taxon>
        <taxon>Tieghemostelium</taxon>
    </lineage>
</organism>
<dbReference type="Proteomes" id="UP000076078">
    <property type="component" value="Unassembled WGS sequence"/>
</dbReference>
<feature type="domain" description="CUE" evidence="2">
    <location>
        <begin position="288"/>
        <end position="331"/>
    </location>
</feature>
<dbReference type="OMA" id="STINHFM"/>
<evidence type="ECO:0000259" key="2">
    <source>
        <dbReference type="PROSITE" id="PS51140"/>
    </source>
</evidence>